<comment type="caution">
    <text evidence="1">The sequence shown here is derived from an EMBL/GenBank/DDBJ whole genome shotgun (WGS) entry which is preliminary data.</text>
</comment>
<proteinExistence type="predicted"/>
<sequence>MVSHDLHLVMAKSDNVICLHHHICCQGTPRTVSQHPSYIALFGSATQETLASISINIYTIIMILQGNLYKVMPTNAHTMITDTRHD</sequence>
<dbReference type="STRING" id="990268.JCM19235_1563"/>
<evidence type="ECO:0000313" key="1">
    <source>
        <dbReference type="EMBL" id="GAL21741.1"/>
    </source>
</evidence>
<evidence type="ECO:0000313" key="2">
    <source>
        <dbReference type="Proteomes" id="UP000029228"/>
    </source>
</evidence>
<protein>
    <submittedName>
        <fullName evidence="1">Zinc ABC transporter ATP-binding protein ZnuC</fullName>
    </submittedName>
</protein>
<keyword evidence="1" id="KW-0067">ATP-binding</keyword>
<dbReference type="AlphaFoldDB" id="A0A090S2F4"/>
<name>A0A090S2F4_9VIBR</name>
<dbReference type="GO" id="GO:0005524">
    <property type="term" value="F:ATP binding"/>
    <property type="evidence" value="ECO:0007669"/>
    <property type="project" value="UniProtKB-KW"/>
</dbReference>
<accession>A0A090S2F4</accession>
<organism evidence="1 2">
    <name type="scientific">Vibrio maritimus</name>
    <dbReference type="NCBI Taxonomy" id="990268"/>
    <lineage>
        <taxon>Bacteria</taxon>
        <taxon>Pseudomonadati</taxon>
        <taxon>Pseudomonadota</taxon>
        <taxon>Gammaproteobacteria</taxon>
        <taxon>Vibrionales</taxon>
        <taxon>Vibrionaceae</taxon>
        <taxon>Vibrio</taxon>
    </lineage>
</organism>
<keyword evidence="2" id="KW-1185">Reference proteome</keyword>
<dbReference type="Proteomes" id="UP000029228">
    <property type="component" value="Unassembled WGS sequence"/>
</dbReference>
<gene>
    <name evidence="1" type="ORF">JCM19235_1563</name>
</gene>
<reference evidence="1 2" key="1">
    <citation type="submission" date="2014-09" db="EMBL/GenBank/DDBJ databases">
        <title>Vibrio maritimus JCM 19235. (C45) whole genome shotgun sequence.</title>
        <authorList>
            <person name="Sawabe T."/>
            <person name="Meirelles P."/>
            <person name="Nakanishi M."/>
            <person name="Sayaka M."/>
            <person name="Hattori M."/>
            <person name="Ohkuma M."/>
        </authorList>
    </citation>
    <scope>NUCLEOTIDE SEQUENCE [LARGE SCALE GENOMIC DNA]</scope>
    <source>
        <strain evidence="2">JCM19235</strain>
    </source>
</reference>
<dbReference type="EMBL" id="BBMR01000009">
    <property type="protein sequence ID" value="GAL21741.1"/>
    <property type="molecule type" value="Genomic_DNA"/>
</dbReference>
<keyword evidence="1" id="KW-0547">Nucleotide-binding</keyword>